<comment type="catalytic activity">
    <reaction evidence="16 18">
        <text>L-threonyl-[protein] + FAD = FMN-L-threonyl-[protein] + AMP + H(+)</text>
        <dbReference type="Rhea" id="RHEA:36847"/>
        <dbReference type="Rhea" id="RHEA-COMP:11060"/>
        <dbReference type="Rhea" id="RHEA-COMP:11061"/>
        <dbReference type="ChEBI" id="CHEBI:15378"/>
        <dbReference type="ChEBI" id="CHEBI:30013"/>
        <dbReference type="ChEBI" id="CHEBI:57692"/>
        <dbReference type="ChEBI" id="CHEBI:74257"/>
        <dbReference type="ChEBI" id="CHEBI:456215"/>
        <dbReference type="EC" id="2.7.1.180"/>
    </reaction>
</comment>
<dbReference type="AlphaFoldDB" id="A0A1Q2SLX0"/>
<keyword evidence="8 18" id="KW-0479">Metal-binding</keyword>
<dbReference type="Gene3D" id="3.10.520.10">
    <property type="entry name" value="ApbE-like domains"/>
    <property type="match status" value="1"/>
</dbReference>
<dbReference type="FunFam" id="3.10.520.10:FF:000001">
    <property type="entry name" value="FAD:protein FMN transferase"/>
    <property type="match status" value="1"/>
</dbReference>
<evidence type="ECO:0000256" key="13">
    <source>
        <dbReference type="ARBA" id="ARBA00023139"/>
    </source>
</evidence>
<dbReference type="GO" id="GO:0005886">
    <property type="term" value="C:plasma membrane"/>
    <property type="evidence" value="ECO:0007669"/>
    <property type="project" value="UniProtKB-SubCell"/>
</dbReference>
<sequence length="311" mass="33703">MGTGYSIKIVGLPAGIDSKALEHSIIKLLVNINSVMSTYQQDSELSRFNRNHSTQWVAVSSALATVVTEAQKISQLSQGAFDVTVGSLVNLWGFGPVHLTSEIPSLHQIEQAKEQVNFNLLKIRSLPPALKKERGDLYVDLSAIAKGYGVDQVATLLESQGINNYLVDIGGEERLKGYGPKGTAWRVAIEQPLAGERKVAHILDLTVGAVATSGDYRNYFDQNGKRYSHIINPSTGWPITHNLASVTVFSATAMEADGLATAILVLGPEQGFQLAEREQIAALLLIKTPAGFREEVTTHFMSNFLLGKSAE</sequence>
<evidence type="ECO:0000256" key="15">
    <source>
        <dbReference type="ARBA" id="ARBA00031306"/>
    </source>
</evidence>
<evidence type="ECO:0000256" key="1">
    <source>
        <dbReference type="ARBA" id="ARBA00008282"/>
    </source>
</evidence>
<evidence type="ECO:0000256" key="7">
    <source>
        <dbReference type="ARBA" id="ARBA00022679"/>
    </source>
</evidence>
<dbReference type="PANTHER" id="PTHR30040">
    <property type="entry name" value="THIAMINE BIOSYNTHESIS LIPOPROTEIN APBE"/>
    <property type="match status" value="1"/>
</dbReference>
<organism evidence="20 21">
    <name type="scientific">Candidatus Nitrosoglobus terrae</name>
    <dbReference type="NCBI Taxonomy" id="1630141"/>
    <lineage>
        <taxon>Bacteria</taxon>
        <taxon>Pseudomonadati</taxon>
        <taxon>Pseudomonadota</taxon>
        <taxon>Gammaproteobacteria</taxon>
        <taxon>Chromatiales</taxon>
        <taxon>Chromatiaceae</taxon>
        <taxon>Candidatus Nitrosoglobus</taxon>
    </lineage>
</organism>
<keyword evidence="7 18" id="KW-0808">Transferase</keyword>
<dbReference type="Pfam" id="PF02424">
    <property type="entry name" value="ApbE"/>
    <property type="match status" value="1"/>
</dbReference>
<evidence type="ECO:0000256" key="8">
    <source>
        <dbReference type="ARBA" id="ARBA00022723"/>
    </source>
</evidence>
<reference evidence="20 21" key="1">
    <citation type="journal article" date="2017" name="ISME J.">
        <title>An acid-tolerant ammonia-oxidizing ?-proteobacterium from soil.</title>
        <authorList>
            <person name="Hayatsu M."/>
            <person name="Tago K."/>
            <person name="Uchiyama I."/>
            <person name="Toyoda A."/>
            <person name="Wang Y."/>
            <person name="Shimomura Y."/>
            <person name="Okubo T."/>
            <person name="Kurisu F."/>
            <person name="Hirono Y."/>
            <person name="Nonaka K."/>
            <person name="Akiyama H."/>
            <person name="Itoh T."/>
            <person name="Takami H."/>
        </authorList>
    </citation>
    <scope>NUCLEOTIDE SEQUENCE [LARGE SCALE GENOMIC DNA]</scope>
    <source>
        <strain evidence="20 21">TAO100</strain>
    </source>
</reference>
<comment type="similarity">
    <text evidence="1 18">Belongs to the ApbE family.</text>
</comment>
<keyword evidence="14 20" id="KW-0449">Lipoprotein</keyword>
<dbReference type="GO" id="GO:0046872">
    <property type="term" value="F:metal ion binding"/>
    <property type="evidence" value="ECO:0007669"/>
    <property type="project" value="UniProtKB-UniRule"/>
</dbReference>
<feature type="binding site" evidence="19">
    <location>
        <position position="261"/>
    </location>
    <ligand>
        <name>Mg(2+)</name>
        <dbReference type="ChEBI" id="CHEBI:18420"/>
    </ligand>
</feature>
<keyword evidence="12" id="KW-0472">Membrane</keyword>
<proteinExistence type="inferred from homology"/>
<dbReference type="PIRSF" id="PIRSF006268">
    <property type="entry name" value="ApbE"/>
    <property type="match status" value="1"/>
</dbReference>
<comment type="subcellular location">
    <subcellularLocation>
        <location evidence="17">Cell inner membrane</location>
        <topology evidence="17">Lipid-anchor</topology>
        <orientation evidence="17">Periplasmic side</orientation>
    </subcellularLocation>
</comment>
<evidence type="ECO:0000256" key="19">
    <source>
        <dbReference type="PIRSR" id="PIRSR006268-2"/>
    </source>
</evidence>
<evidence type="ECO:0000256" key="2">
    <source>
        <dbReference type="ARBA" id="ARBA00011955"/>
    </source>
</evidence>
<evidence type="ECO:0000256" key="4">
    <source>
        <dbReference type="ARBA" id="ARBA00022475"/>
    </source>
</evidence>
<evidence type="ECO:0000256" key="14">
    <source>
        <dbReference type="ARBA" id="ARBA00023288"/>
    </source>
</evidence>
<evidence type="ECO:0000256" key="18">
    <source>
        <dbReference type="PIRNR" id="PIRNR006268"/>
    </source>
</evidence>
<feature type="binding site" evidence="19">
    <location>
        <position position="143"/>
    </location>
    <ligand>
        <name>Mg(2+)</name>
        <dbReference type="ChEBI" id="CHEBI:18420"/>
    </ligand>
</feature>
<keyword evidence="4" id="KW-1003">Cell membrane</keyword>
<comment type="cofactor">
    <cofactor evidence="19">
        <name>Mg(2+)</name>
        <dbReference type="ChEBI" id="CHEBI:18420"/>
    </cofactor>
    <cofactor evidence="19">
        <name>Mn(2+)</name>
        <dbReference type="ChEBI" id="CHEBI:29035"/>
    </cofactor>
    <text evidence="19">Magnesium. Can also use manganese.</text>
</comment>
<evidence type="ECO:0000313" key="21">
    <source>
        <dbReference type="Proteomes" id="UP000243679"/>
    </source>
</evidence>
<dbReference type="PANTHER" id="PTHR30040:SF2">
    <property type="entry name" value="FAD:PROTEIN FMN TRANSFERASE"/>
    <property type="match status" value="1"/>
</dbReference>
<evidence type="ECO:0000256" key="16">
    <source>
        <dbReference type="ARBA" id="ARBA00048540"/>
    </source>
</evidence>
<evidence type="ECO:0000256" key="11">
    <source>
        <dbReference type="ARBA" id="ARBA00022842"/>
    </source>
</evidence>
<evidence type="ECO:0000256" key="6">
    <source>
        <dbReference type="ARBA" id="ARBA00022630"/>
    </source>
</evidence>
<dbReference type="InterPro" id="IPR003374">
    <property type="entry name" value="ApbE-like_sf"/>
</dbReference>
<evidence type="ECO:0000256" key="9">
    <source>
        <dbReference type="ARBA" id="ARBA00022729"/>
    </source>
</evidence>
<dbReference type="EC" id="2.7.1.180" evidence="2 18"/>
<keyword evidence="10 18" id="KW-0274">FAD</keyword>
<dbReference type="OrthoDB" id="9778595at2"/>
<dbReference type="InterPro" id="IPR024932">
    <property type="entry name" value="ApbE"/>
</dbReference>
<dbReference type="Proteomes" id="UP000243679">
    <property type="component" value="Chromosome"/>
</dbReference>
<name>A0A1Q2SLX0_9GAMM</name>
<evidence type="ECO:0000256" key="17">
    <source>
        <dbReference type="ARBA" id="ARBA00060485"/>
    </source>
</evidence>
<dbReference type="KEGG" id="ntt:TAO_0775"/>
<dbReference type="GO" id="GO:0016740">
    <property type="term" value="F:transferase activity"/>
    <property type="evidence" value="ECO:0007669"/>
    <property type="project" value="UniProtKB-UniRule"/>
</dbReference>
<keyword evidence="5" id="KW-0997">Cell inner membrane</keyword>
<accession>A0A1Q2SLX0</accession>
<keyword evidence="13" id="KW-0564">Palmitate</keyword>
<evidence type="ECO:0000256" key="5">
    <source>
        <dbReference type="ARBA" id="ARBA00022519"/>
    </source>
</evidence>
<keyword evidence="11 18" id="KW-0460">Magnesium</keyword>
<dbReference type="EMBL" id="AP014836">
    <property type="protein sequence ID" value="BAW80145.1"/>
    <property type="molecule type" value="Genomic_DNA"/>
</dbReference>
<evidence type="ECO:0000256" key="3">
    <source>
        <dbReference type="ARBA" id="ARBA00016337"/>
    </source>
</evidence>
<feature type="binding site" evidence="19">
    <location>
        <position position="257"/>
    </location>
    <ligand>
        <name>Mg(2+)</name>
        <dbReference type="ChEBI" id="CHEBI:18420"/>
    </ligand>
</feature>
<evidence type="ECO:0000313" key="20">
    <source>
        <dbReference type="EMBL" id="BAW80145.1"/>
    </source>
</evidence>
<keyword evidence="9" id="KW-0732">Signal</keyword>
<gene>
    <name evidence="20" type="ORF">TAO_0775</name>
</gene>
<protein>
    <recommendedName>
        <fullName evidence="3 18">FAD:protein FMN transferase</fullName>
        <ecNumber evidence="2 18">2.7.1.180</ecNumber>
    </recommendedName>
    <alternativeName>
        <fullName evidence="15 18">Flavin transferase</fullName>
    </alternativeName>
</protein>
<dbReference type="SUPFAM" id="SSF143631">
    <property type="entry name" value="ApbE-like"/>
    <property type="match status" value="1"/>
</dbReference>
<keyword evidence="21" id="KW-1185">Reference proteome</keyword>
<evidence type="ECO:0000256" key="10">
    <source>
        <dbReference type="ARBA" id="ARBA00022827"/>
    </source>
</evidence>
<keyword evidence="6 18" id="KW-0285">Flavoprotein</keyword>
<evidence type="ECO:0000256" key="12">
    <source>
        <dbReference type="ARBA" id="ARBA00023136"/>
    </source>
</evidence>